<dbReference type="GO" id="GO:0006935">
    <property type="term" value="P:chemotaxis"/>
    <property type="evidence" value="ECO:0007669"/>
    <property type="project" value="InterPro"/>
</dbReference>
<dbReference type="GO" id="GO:0007165">
    <property type="term" value="P:signal transduction"/>
    <property type="evidence" value="ECO:0007669"/>
    <property type="project" value="UniProtKB-KW"/>
</dbReference>
<dbReference type="Gene3D" id="6.10.340.10">
    <property type="match status" value="1"/>
</dbReference>
<protein>
    <submittedName>
        <fullName evidence="7">Methyl-accepting chemotaxis protein</fullName>
    </submittedName>
</protein>
<dbReference type="SMART" id="SM00304">
    <property type="entry name" value="HAMP"/>
    <property type="match status" value="1"/>
</dbReference>
<reference evidence="7 8" key="1">
    <citation type="submission" date="2019-01" db="EMBL/GenBank/DDBJ databases">
        <authorList>
            <person name="Chen W.-M."/>
        </authorList>
    </citation>
    <scope>NUCLEOTIDE SEQUENCE [LARGE SCALE GENOMIC DNA]</scope>
    <source>
        <strain evidence="7 8">TLA-22</strain>
    </source>
</reference>
<dbReference type="GO" id="GO:0004888">
    <property type="term" value="F:transmembrane signaling receptor activity"/>
    <property type="evidence" value="ECO:0007669"/>
    <property type="project" value="InterPro"/>
</dbReference>
<proteinExistence type="inferred from homology"/>
<dbReference type="OrthoDB" id="7441210at2"/>
<dbReference type="InterPro" id="IPR004090">
    <property type="entry name" value="Chemotax_Me-accpt_rcpt"/>
</dbReference>
<dbReference type="PROSITE" id="PS50111">
    <property type="entry name" value="CHEMOTAXIS_TRANSDUC_2"/>
    <property type="match status" value="1"/>
</dbReference>
<name>A0A437JBG0_9SPHN</name>
<comment type="caution">
    <text evidence="7">The sequence shown here is derived from an EMBL/GenBank/DDBJ whole genome shotgun (WGS) entry which is preliminary data.</text>
</comment>
<keyword evidence="8" id="KW-1185">Reference proteome</keyword>
<dbReference type="InterPro" id="IPR004089">
    <property type="entry name" value="MCPsignal_dom"/>
</dbReference>
<dbReference type="PANTHER" id="PTHR32089:SF112">
    <property type="entry name" value="LYSOZYME-LIKE PROTEIN-RELATED"/>
    <property type="match status" value="1"/>
</dbReference>
<accession>A0A437JBG0</accession>
<gene>
    <name evidence="7" type="ORF">ENE74_01060</name>
</gene>
<feature type="domain" description="HAMP" evidence="6">
    <location>
        <begin position="221"/>
        <end position="273"/>
    </location>
</feature>
<organism evidence="7 8">
    <name type="scientific">Sphingobium algorifonticola</name>
    <dbReference type="NCBI Taxonomy" id="2008318"/>
    <lineage>
        <taxon>Bacteria</taxon>
        <taxon>Pseudomonadati</taxon>
        <taxon>Pseudomonadota</taxon>
        <taxon>Alphaproteobacteria</taxon>
        <taxon>Sphingomonadales</taxon>
        <taxon>Sphingomonadaceae</taxon>
        <taxon>Sphingobium</taxon>
    </lineage>
</organism>
<evidence type="ECO:0000259" key="6">
    <source>
        <dbReference type="PROSITE" id="PS50885"/>
    </source>
</evidence>
<keyword evidence="4" id="KW-1133">Transmembrane helix</keyword>
<dbReference type="PRINTS" id="PR00260">
    <property type="entry name" value="CHEMTRNSDUCR"/>
</dbReference>
<feature type="domain" description="Methyl-accepting transducer" evidence="5">
    <location>
        <begin position="324"/>
        <end position="546"/>
    </location>
</feature>
<keyword evidence="4" id="KW-0812">Transmembrane</keyword>
<dbReference type="Gene3D" id="1.10.287.950">
    <property type="entry name" value="Methyl-accepting chemotaxis protein"/>
    <property type="match status" value="1"/>
</dbReference>
<evidence type="ECO:0000256" key="2">
    <source>
        <dbReference type="ARBA" id="ARBA00029447"/>
    </source>
</evidence>
<feature type="transmembrane region" description="Helical" evidence="4">
    <location>
        <begin position="195"/>
        <end position="216"/>
    </location>
</feature>
<dbReference type="RefSeq" id="WP_127688792.1">
    <property type="nucleotide sequence ID" value="NZ_RZUL01000001.1"/>
</dbReference>
<dbReference type="PANTHER" id="PTHR32089">
    <property type="entry name" value="METHYL-ACCEPTING CHEMOTAXIS PROTEIN MCPB"/>
    <property type="match status" value="1"/>
</dbReference>
<evidence type="ECO:0000256" key="3">
    <source>
        <dbReference type="PROSITE-ProRule" id="PRU00284"/>
    </source>
</evidence>
<sequence>MTSWLQHAHRFLRGEGRSLGNHVRIVVAILVALLLFLTLSVFGASIVNQNGLSRLVENRLVPISTLQHAMNGYGQALVIANKVQSGNMTPQGGASAVDSLQGEIAADWVSLAEAAPEKAGGIAWTDMADERARADAALVQLARLLQAGDADALDFFLSGTFYTQVGPLLMNAELYIRGLRDLANAERDGLRIGGVLTQGAMAMIMIFGLIGGYATLRIANRRIVEPLGQIAAYTASTAMDEEADVPGADRSDEIGDIARAIGIAATRAREARQAAIARHAAEANLRHMEHAASEAAIARASLLDGLFARFGAELSHLVDGLAAAAASMRAMAEQMTQTSASSEIMASRAAQDVEAIAQTMGQMEAATGTLRAIIRDVDASVDSARVQASSVHAQSQHNRTYAHDLRTLVQDIGGALDQITGIAQQTNMLALNAGIEASRAGDAGRGFAVVAQEVKALARQTQAVAGEIGQQLHRIAATSDEVLESVSLVERMAAGLDGNADRISEAVATQSASSREIVAAMDDVRRGSRDAAGGMADLQNQASDVRAAAHSLLATADDIARKAHRLRDEFTALSGEVRAAA</sequence>
<evidence type="ECO:0000313" key="7">
    <source>
        <dbReference type="EMBL" id="RVT43256.1"/>
    </source>
</evidence>
<evidence type="ECO:0000259" key="5">
    <source>
        <dbReference type="PROSITE" id="PS50111"/>
    </source>
</evidence>
<feature type="transmembrane region" description="Helical" evidence="4">
    <location>
        <begin position="25"/>
        <end position="47"/>
    </location>
</feature>
<comment type="similarity">
    <text evidence="2">Belongs to the methyl-accepting chemotaxis (MCP) protein family.</text>
</comment>
<evidence type="ECO:0000313" key="8">
    <source>
        <dbReference type="Proteomes" id="UP000282977"/>
    </source>
</evidence>
<dbReference type="EMBL" id="RZUL01000001">
    <property type="protein sequence ID" value="RVT43256.1"/>
    <property type="molecule type" value="Genomic_DNA"/>
</dbReference>
<dbReference type="Proteomes" id="UP000282977">
    <property type="component" value="Unassembled WGS sequence"/>
</dbReference>
<dbReference type="PROSITE" id="PS50885">
    <property type="entry name" value="HAMP"/>
    <property type="match status" value="1"/>
</dbReference>
<evidence type="ECO:0000256" key="1">
    <source>
        <dbReference type="ARBA" id="ARBA00023224"/>
    </source>
</evidence>
<dbReference type="SMART" id="SM00283">
    <property type="entry name" value="MA"/>
    <property type="match status" value="1"/>
</dbReference>
<dbReference type="Pfam" id="PF00015">
    <property type="entry name" value="MCPsignal"/>
    <property type="match status" value="1"/>
</dbReference>
<dbReference type="SUPFAM" id="SSF58104">
    <property type="entry name" value="Methyl-accepting chemotaxis protein (MCP) signaling domain"/>
    <property type="match status" value="1"/>
</dbReference>
<keyword evidence="1 3" id="KW-0807">Transducer</keyword>
<dbReference type="AlphaFoldDB" id="A0A437JBG0"/>
<dbReference type="InterPro" id="IPR003660">
    <property type="entry name" value="HAMP_dom"/>
</dbReference>
<evidence type="ECO:0000256" key="4">
    <source>
        <dbReference type="SAM" id="Phobius"/>
    </source>
</evidence>
<dbReference type="GO" id="GO:0016020">
    <property type="term" value="C:membrane"/>
    <property type="evidence" value="ECO:0007669"/>
    <property type="project" value="InterPro"/>
</dbReference>
<keyword evidence="4" id="KW-0472">Membrane</keyword>